<dbReference type="Gene3D" id="3.30.1200.10">
    <property type="entry name" value="YggU-like"/>
    <property type="match status" value="1"/>
</dbReference>
<protein>
    <recommendedName>
        <fullName evidence="2">UPF0235 protein ENP86_07860</fullName>
    </recommendedName>
</protein>
<accession>A0A7V0Z6G6</accession>
<dbReference type="InterPro" id="IPR003746">
    <property type="entry name" value="DUF167"/>
</dbReference>
<dbReference type="PANTHER" id="PTHR13420:SF7">
    <property type="entry name" value="UPF0235 PROTEIN C15ORF40"/>
    <property type="match status" value="1"/>
</dbReference>
<organism evidence="3">
    <name type="scientific">candidate division WOR-3 bacterium</name>
    <dbReference type="NCBI Taxonomy" id="2052148"/>
    <lineage>
        <taxon>Bacteria</taxon>
        <taxon>Bacteria division WOR-3</taxon>
    </lineage>
</organism>
<evidence type="ECO:0000256" key="1">
    <source>
        <dbReference type="ARBA" id="ARBA00010364"/>
    </source>
</evidence>
<dbReference type="GO" id="GO:0005737">
    <property type="term" value="C:cytoplasm"/>
    <property type="evidence" value="ECO:0007669"/>
    <property type="project" value="TreeGrafter"/>
</dbReference>
<sequence>MKRINIKVIPNARKNLVCEEDGIFKVYVNAPPVEGRANKAVIEVLSEYFNVRKSNIKIIKGEKSRNKVLEISD</sequence>
<dbReference type="EMBL" id="DSKY01000020">
    <property type="protein sequence ID" value="HDY59450.1"/>
    <property type="molecule type" value="Genomic_DNA"/>
</dbReference>
<proteinExistence type="inferred from homology"/>
<dbReference type="Pfam" id="PF02594">
    <property type="entry name" value="DUF167"/>
    <property type="match status" value="1"/>
</dbReference>
<comment type="similarity">
    <text evidence="1 2">Belongs to the UPF0235 family.</text>
</comment>
<dbReference type="InterPro" id="IPR036591">
    <property type="entry name" value="YggU-like_sf"/>
</dbReference>
<dbReference type="AlphaFoldDB" id="A0A7V0Z6G6"/>
<dbReference type="NCBIfam" id="TIGR00251">
    <property type="entry name" value="DUF167 family protein"/>
    <property type="match status" value="1"/>
</dbReference>
<name>A0A7V0Z6G6_UNCW3</name>
<dbReference type="SMART" id="SM01152">
    <property type="entry name" value="DUF167"/>
    <property type="match status" value="1"/>
</dbReference>
<dbReference type="HAMAP" id="MF_00634">
    <property type="entry name" value="UPF0235"/>
    <property type="match status" value="1"/>
</dbReference>
<gene>
    <name evidence="3" type="ORF">ENP86_07860</name>
</gene>
<evidence type="ECO:0000313" key="3">
    <source>
        <dbReference type="EMBL" id="HDY59450.1"/>
    </source>
</evidence>
<dbReference type="SUPFAM" id="SSF69786">
    <property type="entry name" value="YggU-like"/>
    <property type="match status" value="1"/>
</dbReference>
<evidence type="ECO:0000256" key="2">
    <source>
        <dbReference type="HAMAP-Rule" id="MF_00634"/>
    </source>
</evidence>
<dbReference type="PANTHER" id="PTHR13420">
    <property type="entry name" value="UPF0235 PROTEIN C15ORF40"/>
    <property type="match status" value="1"/>
</dbReference>
<reference evidence="3" key="1">
    <citation type="journal article" date="2020" name="mSystems">
        <title>Genome- and Community-Level Interaction Insights into Carbon Utilization and Element Cycling Functions of Hydrothermarchaeota in Hydrothermal Sediment.</title>
        <authorList>
            <person name="Zhou Z."/>
            <person name="Liu Y."/>
            <person name="Xu W."/>
            <person name="Pan J."/>
            <person name="Luo Z.H."/>
            <person name="Li M."/>
        </authorList>
    </citation>
    <scope>NUCLEOTIDE SEQUENCE [LARGE SCALE GENOMIC DNA]</scope>
    <source>
        <strain evidence="3">SpSt-258</strain>
    </source>
</reference>
<comment type="caution">
    <text evidence="3">The sequence shown here is derived from an EMBL/GenBank/DDBJ whole genome shotgun (WGS) entry which is preliminary data.</text>
</comment>